<comment type="caution">
    <text evidence="2">The sequence shown here is derived from an EMBL/GenBank/DDBJ whole genome shotgun (WGS) entry which is preliminary data.</text>
</comment>
<organism evidence="2 3">
    <name type="scientific">Flavobacterium myungsuense</name>
    <dbReference type="NCBI Taxonomy" id="651823"/>
    <lineage>
        <taxon>Bacteria</taxon>
        <taxon>Pseudomonadati</taxon>
        <taxon>Bacteroidota</taxon>
        <taxon>Flavobacteriia</taxon>
        <taxon>Flavobacteriales</taxon>
        <taxon>Flavobacteriaceae</taxon>
        <taxon>Flavobacterium</taxon>
    </lineage>
</organism>
<dbReference type="RefSeq" id="WP_379759593.1">
    <property type="nucleotide sequence ID" value="NZ_JBHSYB010000068.1"/>
</dbReference>
<name>A0ABW3J1M4_9FLAO</name>
<feature type="chain" id="PRO_5046086666" description="DUF1566 domain-containing protein" evidence="1">
    <location>
        <begin position="23"/>
        <end position="281"/>
    </location>
</feature>
<keyword evidence="3" id="KW-1185">Reference proteome</keyword>
<keyword evidence="1" id="KW-0732">Signal</keyword>
<sequence>MKKRNLHLFIFILFFGIFLSNAQVGINTTTPNAQLEIKSSNQATPNNTDGILIPKIDTFPVINPTAAQQGMMVYLTTTIGVNLPGFYYWDNTGVPSWKAVGGNTPASFTHYIGELYQGGIIVDVWKEGGVERGLIASLVDMSIPGPFPFYIPWTSSAVQCATASGAISQTNGKANTVAILVQNGNAINTAAYVCDQYSNSGYDDWYLPSNFELDRCYDAALIINRILPPSNGFKVDQNVYYWSSTQQPFLPCFAYAKIFDLAYTTQQTKLNNHLVRAVRMF</sequence>
<evidence type="ECO:0008006" key="4">
    <source>
        <dbReference type="Google" id="ProtNLM"/>
    </source>
</evidence>
<dbReference type="Proteomes" id="UP001597051">
    <property type="component" value="Unassembled WGS sequence"/>
</dbReference>
<evidence type="ECO:0000313" key="2">
    <source>
        <dbReference type="EMBL" id="MFD0984226.1"/>
    </source>
</evidence>
<evidence type="ECO:0000313" key="3">
    <source>
        <dbReference type="Proteomes" id="UP001597051"/>
    </source>
</evidence>
<proteinExistence type="predicted"/>
<reference evidence="3" key="1">
    <citation type="journal article" date="2019" name="Int. J. Syst. Evol. Microbiol.">
        <title>The Global Catalogue of Microorganisms (GCM) 10K type strain sequencing project: providing services to taxonomists for standard genome sequencing and annotation.</title>
        <authorList>
            <consortium name="The Broad Institute Genomics Platform"/>
            <consortium name="The Broad Institute Genome Sequencing Center for Infectious Disease"/>
            <person name="Wu L."/>
            <person name="Ma J."/>
        </authorList>
    </citation>
    <scope>NUCLEOTIDE SEQUENCE [LARGE SCALE GENOMIC DNA]</scope>
    <source>
        <strain evidence="3">CECT 7649</strain>
    </source>
</reference>
<gene>
    <name evidence="2" type="ORF">ACFQ0S_07010</name>
</gene>
<evidence type="ECO:0000256" key="1">
    <source>
        <dbReference type="SAM" id="SignalP"/>
    </source>
</evidence>
<feature type="signal peptide" evidence="1">
    <location>
        <begin position="1"/>
        <end position="22"/>
    </location>
</feature>
<dbReference type="EMBL" id="JBHTIZ010000016">
    <property type="protein sequence ID" value="MFD0984226.1"/>
    <property type="molecule type" value="Genomic_DNA"/>
</dbReference>
<protein>
    <recommendedName>
        <fullName evidence="4">DUF1566 domain-containing protein</fullName>
    </recommendedName>
</protein>
<accession>A0ABW3J1M4</accession>